<dbReference type="GeneID" id="111009572"/>
<dbReference type="Pfam" id="PF14577">
    <property type="entry name" value="SEO_C"/>
    <property type="match status" value="1"/>
</dbReference>
<organism evidence="3 4">
    <name type="scientific">Momordica charantia</name>
    <name type="common">Bitter gourd</name>
    <name type="synonym">Balsam pear</name>
    <dbReference type="NCBI Taxonomy" id="3673"/>
    <lineage>
        <taxon>Eukaryota</taxon>
        <taxon>Viridiplantae</taxon>
        <taxon>Streptophyta</taxon>
        <taxon>Embryophyta</taxon>
        <taxon>Tracheophyta</taxon>
        <taxon>Spermatophyta</taxon>
        <taxon>Magnoliopsida</taxon>
        <taxon>eudicotyledons</taxon>
        <taxon>Gunneridae</taxon>
        <taxon>Pentapetalae</taxon>
        <taxon>rosids</taxon>
        <taxon>fabids</taxon>
        <taxon>Cucurbitales</taxon>
        <taxon>Cucurbitaceae</taxon>
        <taxon>Momordiceae</taxon>
        <taxon>Momordica</taxon>
    </lineage>
</organism>
<dbReference type="InterPro" id="IPR027942">
    <property type="entry name" value="SEO_N"/>
</dbReference>
<proteinExistence type="predicted"/>
<dbReference type="GO" id="GO:0010088">
    <property type="term" value="P:phloem development"/>
    <property type="evidence" value="ECO:0007669"/>
    <property type="project" value="InterPro"/>
</dbReference>
<reference evidence="4" key="1">
    <citation type="submission" date="2025-08" db="UniProtKB">
        <authorList>
            <consortium name="RefSeq"/>
        </authorList>
    </citation>
    <scope>IDENTIFICATION</scope>
    <source>
        <strain evidence="4">OHB3-1</strain>
    </source>
</reference>
<evidence type="ECO:0000259" key="2">
    <source>
        <dbReference type="Pfam" id="PF14577"/>
    </source>
</evidence>
<sequence length="691" mass="79449">MSLPHPTNPIAAPLVHPKLSTTTKEDPSLRHLSDETITGHIYTKHREDDRVKIDVDNYTALVESIITTADRITETVSQGTEGRLIFSDDFLKVNAVDPPLCTLHQISSQLACKAPGIEKAHQTTLYILDILVSYPWEAKAVLTLTAFATEYGDIWHLNHYSLLDPLAKSLAMIKRVPLLKKQLDSIKYRQVLLSPNSLIYSCLRAMNYINKLKNFSKYDIKELTELSSVLRQIPLVSYWIIHIIVASRTEISSYLNETEGQSQKYLNELADKIHSILNTLENHLNIITAQQDEIGLYRWLVDHIDNFPTEITSVVPKLIEGKVDAKPFIDGSTRSQVSIQDALREKNVILVISGLDISDDDIRALHLVYNEVKKEEKYKIVWIPIIPEHSVEDNEEEARKRYEYISSSMKWYIVPYTTKIAGWRYLEENWQLRQDPLVVVLSSQSRIEFTNAIHLIRVWGTEAIPFTNGRTNTLLGKNWPESTLFKFIDQPRLQSWVNQERSIIFYGGKDPNWIQQFEEKVVEIKNDPFIKEKGITFEIVRVGKNIKGQNDFTLSPRFWITQWGYFVIKSQLRGSSATETTEDILRLISYENDNGWAVLAVGSAPLLVARGNLVLGVFEDFNKWKRNLNIKAFPDAFRDYFSNELNLKFHTCERMTLPGFSGWIPMIVNCPECPRFMETGISFKCSHGRPE</sequence>
<dbReference type="PANTHER" id="PTHR33232">
    <property type="entry name" value="PROTEIN SIEVE ELEMENT OCCLUSION B-LIKE"/>
    <property type="match status" value="1"/>
</dbReference>
<dbReference type="OrthoDB" id="1478893at2759"/>
<dbReference type="AlphaFoldDB" id="A0A6J1CAZ1"/>
<dbReference type="KEGG" id="mcha:111009572"/>
<dbReference type="PANTHER" id="PTHR33232:SF18">
    <property type="entry name" value="PROTEIN SIEVE ELEMENT OCCLUSION B-LIKE"/>
    <property type="match status" value="1"/>
</dbReference>
<gene>
    <name evidence="4" type="primary">LOC111009572</name>
</gene>
<evidence type="ECO:0000313" key="3">
    <source>
        <dbReference type="Proteomes" id="UP000504603"/>
    </source>
</evidence>
<evidence type="ECO:0000313" key="4">
    <source>
        <dbReference type="RefSeq" id="XP_022138387.1"/>
    </source>
</evidence>
<evidence type="ECO:0000259" key="1">
    <source>
        <dbReference type="Pfam" id="PF14576"/>
    </source>
</evidence>
<dbReference type="Pfam" id="PF14576">
    <property type="entry name" value="SEO_N"/>
    <property type="match status" value="1"/>
</dbReference>
<accession>A0A6J1CAZ1</accession>
<dbReference type="Proteomes" id="UP000504603">
    <property type="component" value="Unplaced"/>
</dbReference>
<feature type="domain" description="Sieve element occlusion N-terminal" evidence="1">
    <location>
        <begin position="33"/>
        <end position="294"/>
    </location>
</feature>
<name>A0A6J1CAZ1_MOMCH</name>
<dbReference type="InterPro" id="IPR039299">
    <property type="entry name" value="SEOA"/>
</dbReference>
<dbReference type="InterPro" id="IPR027944">
    <property type="entry name" value="SEO_C"/>
</dbReference>
<keyword evidence="3" id="KW-1185">Reference proteome</keyword>
<dbReference type="RefSeq" id="XP_022138387.1">
    <property type="nucleotide sequence ID" value="XM_022282695.1"/>
</dbReference>
<feature type="domain" description="Sieve element occlusion C-terminal" evidence="2">
    <location>
        <begin position="486"/>
        <end position="687"/>
    </location>
</feature>
<protein>
    <submittedName>
        <fullName evidence="4">Protein SIEVE ELEMENT OCCLUSION B-like</fullName>
    </submittedName>
</protein>